<accession>W4FPB1</accession>
<sequence>MGKDALKRKFLLLKNHAKPTGDPDCPEEVHSAFNATSTCRRQYPAHPTDARAPPDHEDDEDVGRTELPCSDLQLRFACWVLSYTAKKRRSIDKFIDGAADADAKASSDMMTLFLLMDEWAAKRS</sequence>
<dbReference type="VEuPathDB" id="FungiDB:H257_15460"/>
<reference evidence="2" key="1">
    <citation type="submission" date="2013-12" db="EMBL/GenBank/DDBJ databases">
        <title>The Genome Sequence of Aphanomyces astaci APO3.</title>
        <authorList>
            <consortium name="The Broad Institute Genomics Platform"/>
            <person name="Russ C."/>
            <person name="Tyler B."/>
            <person name="van West P."/>
            <person name="Dieguez-Uribeondo J."/>
            <person name="Young S.K."/>
            <person name="Zeng Q."/>
            <person name="Gargeya S."/>
            <person name="Fitzgerald M."/>
            <person name="Abouelleil A."/>
            <person name="Alvarado L."/>
            <person name="Chapman S.B."/>
            <person name="Gainer-Dewar J."/>
            <person name="Goldberg J."/>
            <person name="Griggs A."/>
            <person name="Gujja S."/>
            <person name="Hansen M."/>
            <person name="Howarth C."/>
            <person name="Imamovic A."/>
            <person name="Ireland A."/>
            <person name="Larimer J."/>
            <person name="McCowan C."/>
            <person name="Murphy C."/>
            <person name="Pearson M."/>
            <person name="Poon T.W."/>
            <person name="Priest M."/>
            <person name="Roberts A."/>
            <person name="Saif S."/>
            <person name="Shea T."/>
            <person name="Sykes S."/>
            <person name="Wortman J."/>
            <person name="Nusbaum C."/>
            <person name="Birren B."/>
        </authorList>
    </citation>
    <scope>NUCLEOTIDE SEQUENCE [LARGE SCALE GENOMIC DNA]</scope>
    <source>
        <strain evidence="2">APO3</strain>
    </source>
</reference>
<dbReference type="AlphaFoldDB" id="W4FPB1"/>
<dbReference type="RefSeq" id="XP_009841879.1">
    <property type="nucleotide sequence ID" value="XM_009843577.1"/>
</dbReference>
<proteinExistence type="predicted"/>
<organism evidence="2">
    <name type="scientific">Aphanomyces astaci</name>
    <name type="common">Crayfish plague agent</name>
    <dbReference type="NCBI Taxonomy" id="112090"/>
    <lineage>
        <taxon>Eukaryota</taxon>
        <taxon>Sar</taxon>
        <taxon>Stramenopiles</taxon>
        <taxon>Oomycota</taxon>
        <taxon>Saprolegniomycetes</taxon>
        <taxon>Saprolegniales</taxon>
        <taxon>Verrucalvaceae</taxon>
        <taxon>Aphanomyces</taxon>
    </lineage>
</organism>
<gene>
    <name evidence="2" type="ORF">H257_15460</name>
</gene>
<dbReference type="OrthoDB" id="99432at2759"/>
<feature type="region of interest" description="Disordered" evidence="1">
    <location>
        <begin position="40"/>
        <end position="64"/>
    </location>
</feature>
<evidence type="ECO:0000313" key="2">
    <source>
        <dbReference type="EMBL" id="ETV68654.1"/>
    </source>
</evidence>
<evidence type="ECO:0000256" key="1">
    <source>
        <dbReference type="SAM" id="MobiDB-lite"/>
    </source>
</evidence>
<dbReference type="EMBL" id="KI913183">
    <property type="protein sequence ID" value="ETV68654.1"/>
    <property type="molecule type" value="Genomic_DNA"/>
</dbReference>
<protein>
    <submittedName>
        <fullName evidence="2">Uncharacterized protein</fullName>
    </submittedName>
</protein>
<name>W4FPB1_APHAT</name>
<dbReference type="GeneID" id="20817456"/>